<evidence type="ECO:0000313" key="6">
    <source>
        <dbReference type="EMBL" id="CEI67613.1"/>
    </source>
</evidence>
<feature type="transmembrane region" description="Helical" evidence="5">
    <location>
        <begin position="17"/>
        <end position="35"/>
    </location>
</feature>
<feature type="transmembrane region" description="Helical" evidence="5">
    <location>
        <begin position="116"/>
        <end position="134"/>
    </location>
</feature>
<keyword evidence="7" id="KW-1185">Reference proteome</keyword>
<sequence>MASSDENLYKWYEPSKAAAIAICALFTILTLAQTWRVFRTRHWFGLTIIIGGIFEVVGLAARAYSRDHLSDLGPYIIQILLVLLAPILFVASIYMFLGRLIHASGYPSLSLIPARWLSKIFVLGDIICFLVQGVGGGKLVDPKSIEEAKAGKNIVLAGLGLQVVIFLVFVLCAVVFHYRMASKGLFKAANPKLRLIPMMATLYICSVLVMVRNIYRLIEYEEGEDGYLQYHEWPTYALDVIFMTIIMVLTLGWYSADLKKEDNSFQMQAVPSSHGNA</sequence>
<dbReference type="OrthoDB" id="3358017at2759"/>
<feature type="transmembrane region" description="Helical" evidence="5">
    <location>
        <begin position="75"/>
        <end position="96"/>
    </location>
</feature>
<feature type="transmembrane region" description="Helical" evidence="5">
    <location>
        <begin position="196"/>
        <end position="215"/>
    </location>
</feature>
<proteinExistence type="predicted"/>
<feature type="transmembrane region" description="Helical" evidence="5">
    <location>
        <begin position="235"/>
        <end position="256"/>
    </location>
</feature>
<dbReference type="GO" id="GO:0016020">
    <property type="term" value="C:membrane"/>
    <property type="evidence" value="ECO:0007669"/>
    <property type="project" value="UniProtKB-SubCell"/>
</dbReference>
<protein>
    <recommendedName>
        <fullName evidence="8">RTA1 like protein</fullName>
    </recommendedName>
</protein>
<reference evidence="7" key="1">
    <citation type="submission" date="2014-10" db="EMBL/GenBank/DDBJ databases">
        <authorList>
            <person name="King R."/>
        </authorList>
    </citation>
    <scope>NUCLEOTIDE SEQUENCE [LARGE SCALE GENOMIC DNA]</scope>
    <source>
        <strain evidence="7">A3/5</strain>
    </source>
</reference>
<name>A0A2L2THW6_9HYPO</name>
<keyword evidence="4 5" id="KW-0472">Membrane</keyword>
<evidence type="ECO:0000256" key="3">
    <source>
        <dbReference type="ARBA" id="ARBA00022989"/>
    </source>
</evidence>
<organism evidence="6 7">
    <name type="scientific">Fusarium venenatum</name>
    <dbReference type="NCBI Taxonomy" id="56646"/>
    <lineage>
        <taxon>Eukaryota</taxon>
        <taxon>Fungi</taxon>
        <taxon>Dikarya</taxon>
        <taxon>Ascomycota</taxon>
        <taxon>Pezizomycotina</taxon>
        <taxon>Sordariomycetes</taxon>
        <taxon>Hypocreomycetidae</taxon>
        <taxon>Hypocreales</taxon>
        <taxon>Nectriaceae</taxon>
        <taxon>Fusarium</taxon>
    </lineage>
</organism>
<dbReference type="PANTHER" id="PTHR31465:SF27">
    <property type="entry name" value="DOMAIN PROTEIN, PUTATIVE (AFU_ORTHOLOGUE AFUA_3G01030)-RELATED"/>
    <property type="match status" value="1"/>
</dbReference>
<dbReference type="STRING" id="56646.A0A2L2THW6"/>
<dbReference type="EMBL" id="LN649229">
    <property type="protein sequence ID" value="CEI67613.1"/>
    <property type="molecule type" value="Genomic_DNA"/>
</dbReference>
<dbReference type="Proteomes" id="UP000245910">
    <property type="component" value="Chromosome I"/>
</dbReference>
<dbReference type="Pfam" id="PF04479">
    <property type="entry name" value="RTA1"/>
    <property type="match status" value="1"/>
</dbReference>
<keyword evidence="2 5" id="KW-0812">Transmembrane</keyword>
<feature type="transmembrane region" description="Helical" evidence="5">
    <location>
        <begin position="154"/>
        <end position="176"/>
    </location>
</feature>
<evidence type="ECO:0000256" key="1">
    <source>
        <dbReference type="ARBA" id="ARBA00004141"/>
    </source>
</evidence>
<evidence type="ECO:0000256" key="2">
    <source>
        <dbReference type="ARBA" id="ARBA00022692"/>
    </source>
</evidence>
<evidence type="ECO:0000256" key="5">
    <source>
        <dbReference type="SAM" id="Phobius"/>
    </source>
</evidence>
<dbReference type="InterPro" id="IPR007568">
    <property type="entry name" value="RTA1"/>
</dbReference>
<keyword evidence="3 5" id="KW-1133">Transmembrane helix</keyword>
<evidence type="ECO:0000256" key="4">
    <source>
        <dbReference type="ARBA" id="ARBA00023136"/>
    </source>
</evidence>
<evidence type="ECO:0008006" key="8">
    <source>
        <dbReference type="Google" id="ProtNLM"/>
    </source>
</evidence>
<dbReference type="AlphaFoldDB" id="A0A2L2THW6"/>
<accession>A0A2L2THW6</accession>
<dbReference type="PANTHER" id="PTHR31465">
    <property type="entry name" value="PROTEIN RTA1-RELATED"/>
    <property type="match status" value="1"/>
</dbReference>
<feature type="transmembrane region" description="Helical" evidence="5">
    <location>
        <begin position="42"/>
        <end position="63"/>
    </location>
</feature>
<evidence type="ECO:0000313" key="7">
    <source>
        <dbReference type="Proteomes" id="UP000245910"/>
    </source>
</evidence>
<comment type="subcellular location">
    <subcellularLocation>
        <location evidence="1">Membrane</location>
        <topology evidence="1">Multi-pass membrane protein</topology>
    </subcellularLocation>
</comment>